<keyword evidence="3" id="KW-1185">Reference proteome</keyword>
<sequence length="78" mass="8457">MTAAEQLLPSVNGLDTVKTNADASVDVYFGPGKPAEAADTNWIQTVDGLNFLVAVRLYGPGVEFFDQTWKPDDLVKID</sequence>
<dbReference type="Proteomes" id="UP000031186">
    <property type="component" value="Unassembled WGS sequence"/>
</dbReference>
<protein>
    <recommendedName>
        <fullName evidence="1">DUF1214 domain-containing protein</fullName>
    </recommendedName>
</protein>
<feature type="non-terminal residue" evidence="2">
    <location>
        <position position="1"/>
    </location>
</feature>
<dbReference type="Pfam" id="PF06742">
    <property type="entry name" value="DUF1214"/>
    <property type="match status" value="1"/>
</dbReference>
<evidence type="ECO:0000313" key="3">
    <source>
        <dbReference type="Proteomes" id="UP000031186"/>
    </source>
</evidence>
<feature type="domain" description="DUF1214" evidence="1">
    <location>
        <begin position="9"/>
        <end position="60"/>
    </location>
</feature>
<organism evidence="2 3">
    <name type="scientific">Metarhizium anisopliae (strain ARSEF 549)</name>
    <dbReference type="NCBI Taxonomy" id="3151832"/>
    <lineage>
        <taxon>Eukaryota</taxon>
        <taxon>Fungi</taxon>
        <taxon>Dikarya</taxon>
        <taxon>Ascomycota</taxon>
        <taxon>Pezizomycotina</taxon>
        <taxon>Sordariomycetes</taxon>
        <taxon>Hypocreomycetidae</taxon>
        <taxon>Hypocreales</taxon>
        <taxon>Clavicipitaceae</taxon>
        <taxon>Metarhizium</taxon>
    </lineage>
</organism>
<dbReference type="Gene3D" id="2.60.120.600">
    <property type="entry name" value="Domain of unknown function DUF1214, C-terminal domain"/>
    <property type="match status" value="1"/>
</dbReference>
<dbReference type="PANTHER" id="PTHR36509">
    <property type="entry name" value="BLL3101 PROTEIN"/>
    <property type="match status" value="1"/>
</dbReference>
<dbReference type="SUPFAM" id="SSF160935">
    <property type="entry name" value="VPA0735-like"/>
    <property type="match status" value="1"/>
</dbReference>
<dbReference type="EMBL" id="AZNF01000016">
    <property type="protein sequence ID" value="KID61027.1"/>
    <property type="molecule type" value="Genomic_DNA"/>
</dbReference>
<dbReference type="VEuPathDB" id="FungiDB:MAN_09311"/>
<dbReference type="HOGENOM" id="CLU_189891_0_0_1"/>
<name>A0A0B4EZD3_METAF</name>
<dbReference type="AlphaFoldDB" id="A0A0B4EZD3"/>
<evidence type="ECO:0000313" key="2">
    <source>
        <dbReference type="EMBL" id="KID61027.1"/>
    </source>
</evidence>
<reference evidence="2 3" key="1">
    <citation type="journal article" date="2014" name="Proc. Natl. Acad. Sci. U.S.A.">
        <title>Trajectory and genomic determinants of fungal-pathogen speciation and host adaptation.</title>
        <authorList>
            <person name="Hu X."/>
            <person name="Xiao G."/>
            <person name="Zheng P."/>
            <person name="Shang Y."/>
            <person name="Su Y."/>
            <person name="Zhang X."/>
            <person name="Liu X."/>
            <person name="Zhan S."/>
            <person name="St Leger R.J."/>
            <person name="Wang C."/>
        </authorList>
    </citation>
    <scope>NUCLEOTIDE SEQUENCE [LARGE SCALE GENOMIC DNA]</scope>
    <source>
        <strain evidence="2 3">ARSEF 549</strain>
    </source>
</reference>
<proteinExistence type="predicted"/>
<evidence type="ECO:0000259" key="1">
    <source>
        <dbReference type="Pfam" id="PF06742"/>
    </source>
</evidence>
<comment type="caution">
    <text evidence="2">The sequence shown here is derived from an EMBL/GenBank/DDBJ whole genome shotgun (WGS) entry which is preliminary data.</text>
</comment>
<gene>
    <name evidence="2" type="ORF">MAN_09311</name>
</gene>
<dbReference type="InterPro" id="IPR010621">
    <property type="entry name" value="DUF1214"/>
</dbReference>
<dbReference type="PANTHER" id="PTHR36509:SF3">
    <property type="entry name" value="SIGNAL PEPTIDE PROTEIN"/>
    <property type="match status" value="1"/>
</dbReference>
<accession>A0A0B4EZD3</accession>
<dbReference type="InterPro" id="IPR037049">
    <property type="entry name" value="DUF1214_C_sf"/>
</dbReference>